<comment type="caution">
    <text evidence="1">The sequence shown here is derived from an EMBL/GenBank/DDBJ whole genome shotgun (WGS) entry which is preliminary data.</text>
</comment>
<accession>A0A4Y7TGA2</accession>
<dbReference type="EMBL" id="QPFP01000015">
    <property type="protein sequence ID" value="TEB32539.1"/>
    <property type="molecule type" value="Genomic_DNA"/>
</dbReference>
<organism evidence="1 2">
    <name type="scientific">Coprinellus micaceus</name>
    <name type="common">Glistening ink-cap mushroom</name>
    <name type="synonym">Coprinus micaceus</name>
    <dbReference type="NCBI Taxonomy" id="71717"/>
    <lineage>
        <taxon>Eukaryota</taxon>
        <taxon>Fungi</taxon>
        <taxon>Dikarya</taxon>
        <taxon>Basidiomycota</taxon>
        <taxon>Agaricomycotina</taxon>
        <taxon>Agaricomycetes</taxon>
        <taxon>Agaricomycetidae</taxon>
        <taxon>Agaricales</taxon>
        <taxon>Agaricineae</taxon>
        <taxon>Psathyrellaceae</taxon>
        <taxon>Coprinellus</taxon>
    </lineage>
</organism>
<evidence type="ECO:0000313" key="2">
    <source>
        <dbReference type="Proteomes" id="UP000298030"/>
    </source>
</evidence>
<gene>
    <name evidence="1" type="ORF">FA13DRAFT_1790833</name>
</gene>
<proteinExistence type="predicted"/>
<sequence>MDPESIHLHSIPSLDMLSSYMTLFVGDTVRSAGLEWHGVGHPLYAGSVLSAMKRLPRLQELRLMGAVPHQSADGFIASLPSSHLEVVILENLVFSEKIFRTLATLRKLRRLEIN</sequence>
<dbReference type="Proteomes" id="UP000298030">
    <property type="component" value="Unassembled WGS sequence"/>
</dbReference>
<reference evidence="1 2" key="1">
    <citation type="journal article" date="2019" name="Nat. Ecol. Evol.">
        <title>Megaphylogeny resolves global patterns of mushroom evolution.</title>
        <authorList>
            <person name="Varga T."/>
            <person name="Krizsan K."/>
            <person name="Foldi C."/>
            <person name="Dima B."/>
            <person name="Sanchez-Garcia M."/>
            <person name="Sanchez-Ramirez S."/>
            <person name="Szollosi G.J."/>
            <person name="Szarkandi J.G."/>
            <person name="Papp V."/>
            <person name="Albert L."/>
            <person name="Andreopoulos W."/>
            <person name="Angelini C."/>
            <person name="Antonin V."/>
            <person name="Barry K.W."/>
            <person name="Bougher N.L."/>
            <person name="Buchanan P."/>
            <person name="Buyck B."/>
            <person name="Bense V."/>
            <person name="Catcheside P."/>
            <person name="Chovatia M."/>
            <person name="Cooper J."/>
            <person name="Damon W."/>
            <person name="Desjardin D."/>
            <person name="Finy P."/>
            <person name="Geml J."/>
            <person name="Haridas S."/>
            <person name="Hughes K."/>
            <person name="Justo A."/>
            <person name="Karasinski D."/>
            <person name="Kautmanova I."/>
            <person name="Kiss B."/>
            <person name="Kocsube S."/>
            <person name="Kotiranta H."/>
            <person name="LaButti K.M."/>
            <person name="Lechner B.E."/>
            <person name="Liimatainen K."/>
            <person name="Lipzen A."/>
            <person name="Lukacs Z."/>
            <person name="Mihaltcheva S."/>
            <person name="Morgado L.N."/>
            <person name="Niskanen T."/>
            <person name="Noordeloos M.E."/>
            <person name="Ohm R.A."/>
            <person name="Ortiz-Santana B."/>
            <person name="Ovrebo C."/>
            <person name="Racz N."/>
            <person name="Riley R."/>
            <person name="Savchenko A."/>
            <person name="Shiryaev A."/>
            <person name="Soop K."/>
            <person name="Spirin V."/>
            <person name="Szebenyi C."/>
            <person name="Tomsovsky M."/>
            <person name="Tulloss R.E."/>
            <person name="Uehling J."/>
            <person name="Grigoriev I.V."/>
            <person name="Vagvolgyi C."/>
            <person name="Papp T."/>
            <person name="Martin F.M."/>
            <person name="Miettinen O."/>
            <person name="Hibbett D.S."/>
            <person name="Nagy L.G."/>
        </authorList>
    </citation>
    <scope>NUCLEOTIDE SEQUENCE [LARGE SCALE GENOMIC DNA]</scope>
    <source>
        <strain evidence="1 2">FP101781</strain>
    </source>
</reference>
<dbReference type="AlphaFoldDB" id="A0A4Y7TGA2"/>
<evidence type="ECO:0000313" key="1">
    <source>
        <dbReference type="EMBL" id="TEB32539.1"/>
    </source>
</evidence>
<evidence type="ECO:0008006" key="3">
    <source>
        <dbReference type="Google" id="ProtNLM"/>
    </source>
</evidence>
<name>A0A4Y7TGA2_COPMI</name>
<protein>
    <recommendedName>
        <fullName evidence="3">F-box domain-containing protein</fullName>
    </recommendedName>
</protein>
<keyword evidence="2" id="KW-1185">Reference proteome</keyword>